<sequence>MLLSGKLAIVLLPRYHPNLSSAKFSQVQPKHTENDSSRIKPKGLSQFISVRHTRRGVRDVIFVCTAVMCCAIDHSASRQRSIHTPSSIMHEAPLSIIASSVQSNPNMFHRITGHYPRADILETIAPSPI</sequence>
<proteinExistence type="predicted"/>
<dbReference type="Proteomes" id="UP000322873">
    <property type="component" value="Unassembled WGS sequence"/>
</dbReference>
<comment type="caution">
    <text evidence="1">The sequence shown here is derived from an EMBL/GenBank/DDBJ whole genome shotgun (WGS) entry which is preliminary data.</text>
</comment>
<evidence type="ECO:0000313" key="1">
    <source>
        <dbReference type="EMBL" id="KAA8563974.1"/>
    </source>
</evidence>
<evidence type="ECO:0000313" key="2">
    <source>
        <dbReference type="Proteomes" id="UP000322873"/>
    </source>
</evidence>
<gene>
    <name evidence="1" type="ORF">EYC84_011975</name>
</gene>
<name>A0A5M9J467_MONFR</name>
<protein>
    <submittedName>
        <fullName evidence="1">Uncharacterized protein</fullName>
    </submittedName>
</protein>
<keyword evidence="2" id="KW-1185">Reference proteome</keyword>
<dbReference type="AlphaFoldDB" id="A0A5M9J467"/>
<organism evidence="1 2">
    <name type="scientific">Monilinia fructicola</name>
    <name type="common">Brown rot fungus</name>
    <name type="synonym">Ciboria fructicola</name>
    <dbReference type="NCBI Taxonomy" id="38448"/>
    <lineage>
        <taxon>Eukaryota</taxon>
        <taxon>Fungi</taxon>
        <taxon>Dikarya</taxon>
        <taxon>Ascomycota</taxon>
        <taxon>Pezizomycotina</taxon>
        <taxon>Leotiomycetes</taxon>
        <taxon>Helotiales</taxon>
        <taxon>Sclerotiniaceae</taxon>
        <taxon>Monilinia</taxon>
    </lineage>
</organism>
<accession>A0A5M9J467</accession>
<dbReference type="EMBL" id="VICG01000016">
    <property type="protein sequence ID" value="KAA8563974.1"/>
    <property type="molecule type" value="Genomic_DNA"/>
</dbReference>
<reference evidence="1 2" key="1">
    <citation type="submission" date="2019-06" db="EMBL/GenBank/DDBJ databases">
        <title>Genome Sequence of the Brown Rot Fungal Pathogen Monilinia fructicola.</title>
        <authorList>
            <person name="De Miccolis Angelini R.M."/>
            <person name="Landi L."/>
            <person name="Abate D."/>
            <person name="Pollastro S."/>
            <person name="Romanazzi G."/>
            <person name="Faretra F."/>
        </authorList>
    </citation>
    <scope>NUCLEOTIDE SEQUENCE [LARGE SCALE GENOMIC DNA]</scope>
    <source>
        <strain evidence="1 2">Mfrc123</strain>
    </source>
</reference>